<dbReference type="InterPro" id="IPR043168">
    <property type="entry name" value="DegV_C"/>
</dbReference>
<dbReference type="GO" id="GO:0008289">
    <property type="term" value="F:lipid binding"/>
    <property type="evidence" value="ECO:0007669"/>
    <property type="project" value="UniProtKB-KW"/>
</dbReference>
<accession>A0A8J6M8V5</accession>
<dbReference type="SUPFAM" id="SSF82549">
    <property type="entry name" value="DAK1/DegV-like"/>
    <property type="match status" value="1"/>
</dbReference>
<dbReference type="InterPro" id="IPR003797">
    <property type="entry name" value="DegV"/>
</dbReference>
<evidence type="ECO:0000313" key="3">
    <source>
        <dbReference type="EMBL" id="MBC5738527.1"/>
    </source>
</evidence>
<dbReference type="Proteomes" id="UP000607645">
    <property type="component" value="Unassembled WGS sequence"/>
</dbReference>
<dbReference type="Gene3D" id="2.20.28.50">
    <property type="entry name" value="degv family protein"/>
    <property type="match status" value="1"/>
</dbReference>
<organism evidence="3 4">
    <name type="scientific">Lawsonibacter faecis</name>
    <dbReference type="NCBI Taxonomy" id="2763052"/>
    <lineage>
        <taxon>Bacteria</taxon>
        <taxon>Bacillati</taxon>
        <taxon>Bacillota</taxon>
        <taxon>Clostridia</taxon>
        <taxon>Eubacteriales</taxon>
        <taxon>Oscillospiraceae</taxon>
        <taxon>Lawsonibacter</taxon>
    </lineage>
</organism>
<dbReference type="EMBL" id="JACOPQ010000016">
    <property type="protein sequence ID" value="MBC5738527.1"/>
    <property type="molecule type" value="Genomic_DNA"/>
</dbReference>
<reference evidence="3" key="1">
    <citation type="submission" date="2020-08" db="EMBL/GenBank/DDBJ databases">
        <title>Genome public.</title>
        <authorList>
            <person name="Liu C."/>
            <person name="Sun Q."/>
        </authorList>
    </citation>
    <scope>NUCLEOTIDE SEQUENCE</scope>
    <source>
        <strain evidence="3">NSJ-52</strain>
    </source>
</reference>
<dbReference type="Gene3D" id="3.40.50.10440">
    <property type="entry name" value="Dihydroxyacetone kinase, domain 1"/>
    <property type="match status" value="1"/>
</dbReference>
<comment type="function">
    <text evidence="1">May bind long-chain fatty acids, such as palmitate, and may play a role in lipid transport or fatty acid metabolism.</text>
</comment>
<dbReference type="AlphaFoldDB" id="A0A8J6M8V5"/>
<keyword evidence="2" id="KW-0446">Lipid-binding</keyword>
<dbReference type="NCBIfam" id="TIGR00762">
    <property type="entry name" value="DegV"/>
    <property type="match status" value="1"/>
</dbReference>
<dbReference type="InterPro" id="IPR050270">
    <property type="entry name" value="DegV_domain_contain"/>
</dbReference>
<dbReference type="Pfam" id="PF02645">
    <property type="entry name" value="DegV"/>
    <property type="match status" value="1"/>
</dbReference>
<name>A0A8J6M8V5_9FIRM</name>
<dbReference type="PROSITE" id="PS51482">
    <property type="entry name" value="DEGV"/>
    <property type="match status" value="1"/>
</dbReference>
<evidence type="ECO:0000256" key="2">
    <source>
        <dbReference type="ARBA" id="ARBA00023121"/>
    </source>
</evidence>
<evidence type="ECO:0000313" key="4">
    <source>
        <dbReference type="Proteomes" id="UP000607645"/>
    </source>
</evidence>
<dbReference type="RefSeq" id="WP_186920265.1">
    <property type="nucleotide sequence ID" value="NZ_JACOPQ010000016.1"/>
</dbReference>
<gene>
    <name evidence="3" type="ORF">H8S62_16055</name>
</gene>
<sequence length="290" mass="31487">MAGYVILTDSSCDLPADLAEELKLQVIPLTFSVGGESYRNYLDGREISTEYFYALLRQGRTAYTSAVNVETFRTYMEPILTAGADILFLSFSSALSGTFQNSLAAASMLAQQYPERAIRCVDTRCASLGQGLLAYLAAERRDEGASLDELTAFAEERSRHICHWFTVDDPRYLKRGGRAAPDNSAVGARLHVEPILRVDEYGCLVGAEKVRGRKAAMRALVDKAEATASPAFGQTVFISHGDCPGDAGLLADMVRARLRPRRVTVNPVGPVIGAHSGPGTLALFFLGEKR</sequence>
<protein>
    <submittedName>
        <fullName evidence="3">DegV family protein</fullName>
    </submittedName>
</protein>
<proteinExistence type="predicted"/>
<evidence type="ECO:0000256" key="1">
    <source>
        <dbReference type="ARBA" id="ARBA00003238"/>
    </source>
</evidence>
<dbReference type="PANTHER" id="PTHR33434">
    <property type="entry name" value="DEGV DOMAIN-CONTAINING PROTEIN DR_1986-RELATED"/>
    <property type="match status" value="1"/>
</dbReference>
<dbReference type="PANTHER" id="PTHR33434:SF3">
    <property type="entry name" value="DEGV DOMAIN-CONTAINING PROTEIN YITS"/>
    <property type="match status" value="1"/>
</dbReference>
<comment type="caution">
    <text evidence="3">The sequence shown here is derived from an EMBL/GenBank/DDBJ whole genome shotgun (WGS) entry which is preliminary data.</text>
</comment>
<keyword evidence="4" id="KW-1185">Reference proteome</keyword>
<dbReference type="Gene3D" id="3.30.1180.10">
    <property type="match status" value="1"/>
</dbReference>